<dbReference type="PANTHER" id="PTHR10763">
    <property type="entry name" value="CELL DIVISION CONTROL PROTEIN 6-RELATED"/>
    <property type="match status" value="1"/>
</dbReference>
<gene>
    <name evidence="5" type="ORF">AKJ58_01600</name>
</gene>
<dbReference type="InterPro" id="IPR036390">
    <property type="entry name" value="WH_DNA-bd_sf"/>
</dbReference>
<dbReference type="AlphaFoldDB" id="A0A133VN77"/>
<organism evidence="5 6">
    <name type="scientific">candidate division MSBL1 archaeon SCGC-AAA385D11</name>
    <dbReference type="NCBI Taxonomy" id="1698286"/>
    <lineage>
        <taxon>Archaea</taxon>
        <taxon>Methanobacteriati</taxon>
        <taxon>Methanobacteriota</taxon>
        <taxon>candidate division MSBL1</taxon>
    </lineage>
</organism>
<dbReference type="PANTHER" id="PTHR10763:SF22">
    <property type="entry name" value="ORC1-TYPE DNA REPLICATION PROTEIN"/>
    <property type="match status" value="1"/>
</dbReference>
<proteinExistence type="predicted"/>
<dbReference type="CDD" id="cd00009">
    <property type="entry name" value="AAA"/>
    <property type="match status" value="1"/>
</dbReference>
<dbReference type="SMART" id="SM00382">
    <property type="entry name" value="AAA"/>
    <property type="match status" value="1"/>
</dbReference>
<dbReference type="Pfam" id="PF13191">
    <property type="entry name" value="AAA_16"/>
    <property type="match status" value="1"/>
</dbReference>
<dbReference type="InterPro" id="IPR003593">
    <property type="entry name" value="AAA+_ATPase"/>
</dbReference>
<dbReference type="SUPFAM" id="SSF46785">
    <property type="entry name" value="Winged helix' DNA-binding domain"/>
    <property type="match status" value="1"/>
</dbReference>
<dbReference type="Pfam" id="PF22703">
    <property type="entry name" value="Cdc6_lid"/>
    <property type="match status" value="1"/>
</dbReference>
<comment type="caution">
    <text evidence="5">The sequence shown here is derived from an EMBL/GenBank/DDBJ whole genome shotgun (WGS) entry which is preliminary data.</text>
</comment>
<feature type="domain" description="AAA+ ATPase" evidence="4">
    <location>
        <begin position="39"/>
        <end position="174"/>
    </location>
</feature>
<evidence type="ECO:0000313" key="5">
    <source>
        <dbReference type="EMBL" id="KXB07863.1"/>
    </source>
</evidence>
<dbReference type="SUPFAM" id="SSF52540">
    <property type="entry name" value="P-loop containing nucleoside triphosphate hydrolases"/>
    <property type="match status" value="1"/>
</dbReference>
<dbReference type="Gene3D" id="3.40.50.300">
    <property type="entry name" value="P-loop containing nucleotide triphosphate hydrolases"/>
    <property type="match status" value="1"/>
</dbReference>
<dbReference type="InterPro" id="IPR014277">
    <property type="entry name" value="Orc1/Cdc6_arc"/>
</dbReference>
<keyword evidence="2" id="KW-0547">Nucleotide-binding</keyword>
<sequence length="335" mass="39113">MIRDARVLREYFIPRRILHREGQLEAIRDSLKPVLEGKSPRDMHLYGPPGSGKTCIARYLLEELSKRSSRIRTSYVNCFDNSSKFRVLYEVVRDIGSVLSVHEKGTPTDEVLERVRKLVEDRYCILVLDEVDKLRETDVLYSLARTPEIGLIFISNRETSLYRIDSRIRSSLACMQTLEFPEYSRGKLVDILKDRAKWGLMPESYREEQLERIAMFAEGDARLAIDSLRLAAERSEEGDHEEIQDEFIEGSVSKAKKEIDSKTLEKLNDDQLLLYRILKPEEELRAGELHEKYKEKAEDPVVDRTVRKYLGKLERLGLIETEGEGRWRVYKVRKE</sequence>
<evidence type="ECO:0000259" key="4">
    <source>
        <dbReference type="SMART" id="SM00382"/>
    </source>
</evidence>
<dbReference type="InterPro" id="IPR050311">
    <property type="entry name" value="ORC1/CDC6"/>
</dbReference>
<dbReference type="Proteomes" id="UP000070256">
    <property type="component" value="Unassembled WGS sequence"/>
</dbReference>
<protein>
    <recommendedName>
        <fullName evidence="4">AAA+ ATPase domain-containing protein</fullName>
    </recommendedName>
</protein>
<dbReference type="EMBL" id="LHYK01000028">
    <property type="protein sequence ID" value="KXB07863.1"/>
    <property type="molecule type" value="Genomic_DNA"/>
</dbReference>
<dbReference type="GO" id="GO:0006260">
    <property type="term" value="P:DNA replication"/>
    <property type="evidence" value="ECO:0007669"/>
    <property type="project" value="UniProtKB-KW"/>
</dbReference>
<name>A0A133VN77_9EURY</name>
<dbReference type="GO" id="GO:0005524">
    <property type="term" value="F:ATP binding"/>
    <property type="evidence" value="ECO:0007669"/>
    <property type="project" value="UniProtKB-KW"/>
</dbReference>
<accession>A0A133VN77</accession>
<dbReference type="InterPro" id="IPR041664">
    <property type="entry name" value="AAA_16"/>
</dbReference>
<dbReference type="InterPro" id="IPR036388">
    <property type="entry name" value="WH-like_DNA-bd_sf"/>
</dbReference>
<evidence type="ECO:0000256" key="3">
    <source>
        <dbReference type="ARBA" id="ARBA00022840"/>
    </source>
</evidence>
<keyword evidence="1" id="KW-0235">DNA replication</keyword>
<evidence type="ECO:0000313" key="6">
    <source>
        <dbReference type="Proteomes" id="UP000070256"/>
    </source>
</evidence>
<evidence type="ECO:0000256" key="1">
    <source>
        <dbReference type="ARBA" id="ARBA00022705"/>
    </source>
</evidence>
<keyword evidence="6" id="KW-1185">Reference proteome</keyword>
<dbReference type="CDD" id="cd18139">
    <property type="entry name" value="HLD_clamp_RarA"/>
    <property type="match status" value="1"/>
</dbReference>
<dbReference type="InterPro" id="IPR055237">
    <property type="entry name" value="Cdc6_lid"/>
</dbReference>
<dbReference type="Gene3D" id="1.10.10.10">
    <property type="entry name" value="Winged helix-like DNA-binding domain superfamily/Winged helix DNA-binding domain"/>
    <property type="match status" value="1"/>
</dbReference>
<dbReference type="NCBIfam" id="TIGR02928">
    <property type="entry name" value="orc1/cdc6 family replication initiation protein"/>
    <property type="match status" value="1"/>
</dbReference>
<dbReference type="Gene3D" id="1.10.8.60">
    <property type="match status" value="1"/>
</dbReference>
<reference evidence="5 6" key="1">
    <citation type="journal article" date="2016" name="Sci. Rep.">
        <title>Metabolic traits of an uncultured archaeal lineage -MSBL1- from brine pools of the Red Sea.</title>
        <authorList>
            <person name="Mwirichia R."/>
            <person name="Alam I."/>
            <person name="Rashid M."/>
            <person name="Vinu M."/>
            <person name="Ba-Alawi W."/>
            <person name="Anthony Kamau A."/>
            <person name="Kamanda Ngugi D."/>
            <person name="Goker M."/>
            <person name="Klenk H.P."/>
            <person name="Bajic V."/>
            <person name="Stingl U."/>
        </authorList>
    </citation>
    <scope>NUCLEOTIDE SEQUENCE [LARGE SCALE GENOMIC DNA]</scope>
    <source>
        <strain evidence="5">SCGC-AAA385D11</strain>
    </source>
</reference>
<keyword evidence="3" id="KW-0067">ATP-binding</keyword>
<dbReference type="InterPro" id="IPR027417">
    <property type="entry name" value="P-loop_NTPase"/>
</dbReference>
<evidence type="ECO:0000256" key="2">
    <source>
        <dbReference type="ARBA" id="ARBA00022741"/>
    </source>
</evidence>